<keyword evidence="7" id="KW-1185">Reference proteome</keyword>
<reference evidence="6 7" key="1">
    <citation type="submission" date="2019-10" db="EMBL/GenBank/DDBJ databases">
        <title>Genome sequence of Luteimicrobium xylanilyticum HY-24.</title>
        <authorList>
            <person name="Kim D.Y."/>
            <person name="Park H.-Y."/>
        </authorList>
    </citation>
    <scope>NUCLEOTIDE SEQUENCE [LARGE SCALE GENOMIC DNA]</scope>
    <source>
        <strain evidence="6 7">HY-24</strain>
    </source>
</reference>
<evidence type="ECO:0000256" key="1">
    <source>
        <dbReference type="ARBA" id="ARBA00004141"/>
    </source>
</evidence>
<dbReference type="RefSeq" id="WP_153022437.1">
    <property type="nucleotide sequence ID" value="NZ_BAABIH010000008.1"/>
</dbReference>
<evidence type="ECO:0000256" key="5">
    <source>
        <dbReference type="SAM" id="Phobius"/>
    </source>
</evidence>
<accession>A0A5P9QCY2</accession>
<dbReference type="InterPro" id="IPR052951">
    <property type="entry name" value="Tellurite_res_ion_channel"/>
</dbReference>
<feature type="transmembrane region" description="Helical" evidence="5">
    <location>
        <begin position="230"/>
        <end position="247"/>
    </location>
</feature>
<comment type="subcellular location">
    <subcellularLocation>
        <location evidence="1">Membrane</location>
        <topology evidence="1">Multi-pass membrane protein</topology>
    </subcellularLocation>
</comment>
<gene>
    <name evidence="6" type="ORF">KDY119_02764</name>
</gene>
<keyword evidence="4 5" id="KW-0472">Membrane</keyword>
<sequence length="332" mass="34453">MSGAKPPAGRIPLNTLAVAFGLAGLAEAWTAAGDALSFPTAVGSAFWAVVAVAWVWLLAAHVRRGAQVRRPLSQQLADPVQGPIAALVPVVAMLLGTALLPYSRGAGQVVVALAIVAATVFAGWFVGHLQDGGVSVDAVHGGYFLPTVAAGYIGSYAAARCGWDEVAAGAFFLATLGWVVTLGVLLARLASRPPLPPPLVPTLAILVAPPVVGGLAWYAMRGPHMDAVQAGFAGVGVVFFLAQLAFVRRYLALPFTLGFWSFTFPFAAVGEYVIVWLGVLRPAGWQVGVVVLLVLVTALVVGVAARSLVEVARGRIARAERVLQAGDQRALR</sequence>
<name>A0A5P9QCY2_9MICO</name>
<evidence type="ECO:0000256" key="4">
    <source>
        <dbReference type="ARBA" id="ARBA00023136"/>
    </source>
</evidence>
<protein>
    <submittedName>
        <fullName evidence="6">Tellurite resistance protein</fullName>
    </submittedName>
</protein>
<dbReference type="Pfam" id="PF03595">
    <property type="entry name" value="SLAC1"/>
    <property type="match status" value="1"/>
</dbReference>
<feature type="transmembrane region" description="Helical" evidence="5">
    <location>
        <begin position="80"/>
        <end position="100"/>
    </location>
</feature>
<feature type="transmembrane region" description="Helical" evidence="5">
    <location>
        <begin position="199"/>
        <end position="218"/>
    </location>
</feature>
<organism evidence="6 7">
    <name type="scientific">Luteimicrobium xylanilyticum</name>
    <dbReference type="NCBI Taxonomy" id="1133546"/>
    <lineage>
        <taxon>Bacteria</taxon>
        <taxon>Bacillati</taxon>
        <taxon>Actinomycetota</taxon>
        <taxon>Actinomycetes</taxon>
        <taxon>Micrococcales</taxon>
        <taxon>Luteimicrobium</taxon>
    </lineage>
</organism>
<keyword evidence="3 5" id="KW-1133">Transmembrane helix</keyword>
<keyword evidence="2 5" id="KW-0812">Transmembrane</keyword>
<dbReference type="EMBL" id="CP045529">
    <property type="protein sequence ID" value="QFU99237.1"/>
    <property type="molecule type" value="Genomic_DNA"/>
</dbReference>
<dbReference type="PANTHER" id="PTHR37955">
    <property type="entry name" value="TELLURITE RESISTANCE PROTEIN TEHA"/>
    <property type="match status" value="1"/>
</dbReference>
<dbReference type="Proteomes" id="UP000326702">
    <property type="component" value="Chromosome"/>
</dbReference>
<dbReference type="AlphaFoldDB" id="A0A5P9QCY2"/>
<dbReference type="InterPro" id="IPR038665">
    <property type="entry name" value="Voltage-dep_anion_channel_sf"/>
</dbReference>
<feature type="transmembrane region" description="Helical" evidence="5">
    <location>
        <begin position="106"/>
        <end position="126"/>
    </location>
</feature>
<evidence type="ECO:0000256" key="2">
    <source>
        <dbReference type="ARBA" id="ARBA00022692"/>
    </source>
</evidence>
<proteinExistence type="predicted"/>
<evidence type="ECO:0000256" key="3">
    <source>
        <dbReference type="ARBA" id="ARBA00022989"/>
    </source>
</evidence>
<feature type="transmembrane region" description="Helical" evidence="5">
    <location>
        <begin position="285"/>
        <end position="309"/>
    </location>
</feature>
<feature type="transmembrane region" description="Helical" evidence="5">
    <location>
        <begin position="138"/>
        <end position="159"/>
    </location>
</feature>
<dbReference type="Gene3D" id="1.50.10.150">
    <property type="entry name" value="Voltage-dependent anion channel"/>
    <property type="match status" value="1"/>
</dbReference>
<dbReference type="OrthoDB" id="5017340at2"/>
<feature type="transmembrane region" description="Helical" evidence="5">
    <location>
        <begin position="165"/>
        <end position="187"/>
    </location>
</feature>
<evidence type="ECO:0000313" key="6">
    <source>
        <dbReference type="EMBL" id="QFU99237.1"/>
    </source>
</evidence>
<evidence type="ECO:0000313" key="7">
    <source>
        <dbReference type="Proteomes" id="UP000326702"/>
    </source>
</evidence>
<feature type="transmembrane region" description="Helical" evidence="5">
    <location>
        <begin position="259"/>
        <end position="279"/>
    </location>
</feature>
<feature type="transmembrane region" description="Helical" evidence="5">
    <location>
        <begin position="38"/>
        <end position="59"/>
    </location>
</feature>
<dbReference type="KEGG" id="lxl:KDY119_02764"/>
<dbReference type="PANTHER" id="PTHR37955:SF1">
    <property type="entry name" value="DEP DOMAIN-CONTAINING PROTEIN"/>
    <property type="match status" value="1"/>
</dbReference>
<dbReference type="GO" id="GO:0005886">
    <property type="term" value="C:plasma membrane"/>
    <property type="evidence" value="ECO:0007669"/>
    <property type="project" value="TreeGrafter"/>
</dbReference>
<dbReference type="GO" id="GO:0046583">
    <property type="term" value="F:monoatomic cation efflux transmembrane transporter activity"/>
    <property type="evidence" value="ECO:0007669"/>
    <property type="project" value="TreeGrafter"/>
</dbReference>
<dbReference type="InterPro" id="IPR004695">
    <property type="entry name" value="SLAC1/Mae1/Ssu1/TehA"/>
</dbReference>